<dbReference type="Proteomes" id="UP000563524">
    <property type="component" value="Unassembled WGS sequence"/>
</dbReference>
<dbReference type="FunFam" id="1.10.600.10:FF:000001">
    <property type="entry name" value="Geranylgeranyl diphosphate synthase"/>
    <property type="match status" value="1"/>
</dbReference>
<dbReference type="SFLD" id="SFLDG01017">
    <property type="entry name" value="Polyprenyl_Transferase_Like"/>
    <property type="match status" value="1"/>
</dbReference>
<dbReference type="SFLD" id="SFLDS00005">
    <property type="entry name" value="Isoprenoid_Synthase_Type_I"/>
    <property type="match status" value="1"/>
</dbReference>
<evidence type="ECO:0000256" key="1">
    <source>
        <dbReference type="ARBA" id="ARBA00001946"/>
    </source>
</evidence>
<name>A0A840I0A0_9PROT</name>
<keyword evidence="4" id="KW-0479">Metal-binding</keyword>
<comment type="caution">
    <text evidence="8">The sequence shown here is derived from an EMBL/GenBank/DDBJ whole genome shotgun (WGS) entry which is preliminary data.</text>
</comment>
<evidence type="ECO:0000313" key="9">
    <source>
        <dbReference type="Proteomes" id="UP000563524"/>
    </source>
</evidence>
<dbReference type="Gene3D" id="1.10.600.10">
    <property type="entry name" value="Farnesyl Diphosphate Synthase"/>
    <property type="match status" value="1"/>
</dbReference>
<evidence type="ECO:0000256" key="5">
    <source>
        <dbReference type="ARBA" id="ARBA00022842"/>
    </source>
</evidence>
<dbReference type="Pfam" id="PF00348">
    <property type="entry name" value="polyprenyl_synt"/>
    <property type="match status" value="1"/>
</dbReference>
<reference evidence="8 9" key="1">
    <citation type="submission" date="2020-08" db="EMBL/GenBank/DDBJ databases">
        <title>Genomic Encyclopedia of Type Strains, Phase IV (KMG-IV): sequencing the most valuable type-strain genomes for metagenomic binning, comparative biology and taxonomic classification.</title>
        <authorList>
            <person name="Goeker M."/>
        </authorList>
    </citation>
    <scope>NUCLEOTIDE SEQUENCE [LARGE SCALE GENOMIC DNA]</scope>
    <source>
        <strain evidence="8 9">DSM 102850</strain>
    </source>
</reference>
<accession>A0A840I0A0</accession>
<keyword evidence="6" id="KW-0414">Isoprene biosynthesis</keyword>
<dbReference type="RefSeq" id="WP_183814824.1">
    <property type="nucleotide sequence ID" value="NZ_JACHOB010000001.1"/>
</dbReference>
<dbReference type="AlphaFoldDB" id="A0A840I0A0"/>
<dbReference type="NCBIfam" id="NF045485">
    <property type="entry name" value="FPPsyn"/>
    <property type="match status" value="1"/>
</dbReference>
<keyword evidence="9" id="KW-1185">Reference proteome</keyword>
<sequence>MPDPIQDLLRERAEAVEASLERLLSREVDEAHSALALLGAAIRHGTLGGGKRLRPFLTISAAEACGGGADPLPAACAVEMVHAYSLVHDDLPAMDDAATRRGRPSVHAAYGEDVGVLAGDGLLTDAFGVIADAAYAPPVAIRLVRLLAAGAGSSGMVGGQMMDLHPQALDESEVVAIQGRKTGALIEAACLMGGVVGGADEAELEALSAYARALGLAFQVQDDVLDATADEATLGKPAGQDAEAGKATFVALLGLDGARRRVAALTDEAVGAAQRLPSPEVLVALARFLAGRAL</sequence>
<dbReference type="PANTHER" id="PTHR43281:SF1">
    <property type="entry name" value="FARNESYL DIPHOSPHATE SYNTHASE"/>
    <property type="match status" value="1"/>
</dbReference>
<keyword evidence="3 7" id="KW-0808">Transferase</keyword>
<dbReference type="InterPro" id="IPR053378">
    <property type="entry name" value="Prenyl_diphosphate_synthase"/>
</dbReference>
<evidence type="ECO:0000256" key="4">
    <source>
        <dbReference type="ARBA" id="ARBA00022723"/>
    </source>
</evidence>
<dbReference type="GO" id="GO:0005737">
    <property type="term" value="C:cytoplasm"/>
    <property type="evidence" value="ECO:0007669"/>
    <property type="project" value="UniProtKB-ARBA"/>
</dbReference>
<comment type="similarity">
    <text evidence="2 7">Belongs to the FPP/GGPP synthase family.</text>
</comment>
<dbReference type="CDD" id="cd00685">
    <property type="entry name" value="Trans_IPPS_HT"/>
    <property type="match status" value="1"/>
</dbReference>
<keyword evidence="5" id="KW-0460">Magnesium</keyword>
<dbReference type="PROSITE" id="PS00444">
    <property type="entry name" value="POLYPRENYL_SYNTHASE_2"/>
    <property type="match status" value="1"/>
</dbReference>
<dbReference type="PROSITE" id="PS00723">
    <property type="entry name" value="POLYPRENYL_SYNTHASE_1"/>
    <property type="match status" value="1"/>
</dbReference>
<dbReference type="EMBL" id="JACHOB010000001">
    <property type="protein sequence ID" value="MBB4657598.1"/>
    <property type="molecule type" value="Genomic_DNA"/>
</dbReference>
<dbReference type="SUPFAM" id="SSF48576">
    <property type="entry name" value="Terpenoid synthases"/>
    <property type="match status" value="1"/>
</dbReference>
<organism evidence="8 9">
    <name type="scientific">Parvularcula dongshanensis</name>
    <dbReference type="NCBI Taxonomy" id="1173995"/>
    <lineage>
        <taxon>Bacteria</taxon>
        <taxon>Pseudomonadati</taxon>
        <taxon>Pseudomonadota</taxon>
        <taxon>Alphaproteobacteria</taxon>
        <taxon>Parvularculales</taxon>
        <taxon>Parvularculaceae</taxon>
        <taxon>Parvularcula</taxon>
    </lineage>
</organism>
<gene>
    <name evidence="8" type="ORF">GGQ59_000098</name>
</gene>
<dbReference type="PANTHER" id="PTHR43281">
    <property type="entry name" value="FARNESYL DIPHOSPHATE SYNTHASE"/>
    <property type="match status" value="1"/>
</dbReference>
<evidence type="ECO:0000256" key="6">
    <source>
        <dbReference type="ARBA" id="ARBA00023229"/>
    </source>
</evidence>
<dbReference type="GO" id="GO:0046872">
    <property type="term" value="F:metal ion binding"/>
    <property type="evidence" value="ECO:0007669"/>
    <property type="project" value="UniProtKB-KW"/>
</dbReference>
<protein>
    <submittedName>
        <fullName evidence="8">Geranylgeranyl pyrophosphate synthase</fullName>
    </submittedName>
</protein>
<comment type="cofactor">
    <cofactor evidence="1">
        <name>Mg(2+)</name>
        <dbReference type="ChEBI" id="CHEBI:18420"/>
    </cofactor>
</comment>
<dbReference type="GO" id="GO:0016114">
    <property type="term" value="P:terpenoid biosynthetic process"/>
    <property type="evidence" value="ECO:0007669"/>
    <property type="project" value="UniProtKB-ARBA"/>
</dbReference>
<evidence type="ECO:0000256" key="2">
    <source>
        <dbReference type="ARBA" id="ARBA00006706"/>
    </source>
</evidence>
<evidence type="ECO:0000313" key="8">
    <source>
        <dbReference type="EMBL" id="MBB4657598.1"/>
    </source>
</evidence>
<proteinExistence type="inferred from homology"/>
<evidence type="ECO:0000256" key="3">
    <source>
        <dbReference type="ARBA" id="ARBA00022679"/>
    </source>
</evidence>
<dbReference type="GO" id="GO:0004659">
    <property type="term" value="F:prenyltransferase activity"/>
    <property type="evidence" value="ECO:0007669"/>
    <property type="project" value="InterPro"/>
</dbReference>
<dbReference type="InterPro" id="IPR008949">
    <property type="entry name" value="Isoprenoid_synthase_dom_sf"/>
</dbReference>
<evidence type="ECO:0000256" key="7">
    <source>
        <dbReference type="RuleBase" id="RU004466"/>
    </source>
</evidence>
<dbReference type="InterPro" id="IPR033749">
    <property type="entry name" value="Polyprenyl_synt_CS"/>
</dbReference>
<dbReference type="InterPro" id="IPR000092">
    <property type="entry name" value="Polyprenyl_synt"/>
</dbReference>